<feature type="chain" id="PRO_5013699639" description="Transglutaminase" evidence="1">
    <location>
        <begin position="31"/>
        <end position="594"/>
    </location>
</feature>
<evidence type="ECO:0008006" key="4">
    <source>
        <dbReference type="Google" id="ProtNLM"/>
    </source>
</evidence>
<evidence type="ECO:0000313" key="2">
    <source>
        <dbReference type="EMBL" id="PHQ33750.1"/>
    </source>
</evidence>
<dbReference type="Proteomes" id="UP000225740">
    <property type="component" value="Unassembled WGS sequence"/>
</dbReference>
<dbReference type="InterPro" id="IPR011990">
    <property type="entry name" value="TPR-like_helical_dom_sf"/>
</dbReference>
<keyword evidence="1" id="KW-0732">Signal</keyword>
<dbReference type="Gene3D" id="1.25.40.10">
    <property type="entry name" value="Tetratricopeptide repeat domain"/>
    <property type="match status" value="1"/>
</dbReference>
<evidence type="ECO:0000313" key="3">
    <source>
        <dbReference type="Proteomes" id="UP000225740"/>
    </source>
</evidence>
<name>A0A2G1W4J5_9BACT</name>
<sequence>MLHFAKQAMTFALSPASVLACMASATVLLAGCTDDSETVRRIQTQRQVALQKQSQQDHLGETVSLLSQFVGLNEEKASRQISYHLNQWSQNQSGGEGSVNVPELASTLTDVVPEENLRAEILRSEFQPTDVGVLRDAYLFRHAVQWIDDPVREDPLLVDWLNGLSEEIGEDAAAQLRTACRLFDWTIRNVAAEPLDSSGSVPPQVPRPQLPFGMMLEGPGYRQTLYQTIWRGRGDPIQRASVFTALCEQAGVRSAVLARQSDDDGSLTPWAVGVLAGDQIYLFETELGLPIPGPDQVGVATLEQARKEPTVMRRLDVAGYFDYPLSRTDIQQSVALLNTRMEAVSPRMKKLEDGLTGDRRMTLYVDVDKVAKQLDAVPGIAGVRMWTLPLLAEIYQAEARRMVDRDPMFSFYFMSRWAVLDGQDEMARNLSSGRWQHLTGQFADDDIEGVKGARTRYLEQRAPEFEISDLRINVDLQKRYGLRRGLGIDSSQYDQQLQQIQMFMRLGKRTATHWLALVQYDDGRFDTAANWFEKRVLDEEQLSMWEDSARYNLARAKEHAEAWDEVEELLKSERTYSEHGNRLRARLVDKSFQE</sequence>
<dbReference type="EMBL" id="NIZW01000015">
    <property type="protein sequence ID" value="PHQ33750.1"/>
    <property type="molecule type" value="Genomic_DNA"/>
</dbReference>
<dbReference type="AlphaFoldDB" id="A0A2G1W4J5"/>
<dbReference type="OrthoDB" id="212511at2"/>
<dbReference type="GeneID" id="90610067"/>
<proteinExistence type="predicted"/>
<evidence type="ECO:0000256" key="1">
    <source>
        <dbReference type="SAM" id="SignalP"/>
    </source>
</evidence>
<feature type="signal peptide" evidence="1">
    <location>
        <begin position="1"/>
        <end position="30"/>
    </location>
</feature>
<comment type="caution">
    <text evidence="2">The sequence shown here is derived from an EMBL/GenBank/DDBJ whole genome shotgun (WGS) entry which is preliminary data.</text>
</comment>
<organism evidence="2 3">
    <name type="scientific">Rhodopirellula bahusiensis</name>
    <dbReference type="NCBI Taxonomy" id="2014065"/>
    <lineage>
        <taxon>Bacteria</taxon>
        <taxon>Pseudomonadati</taxon>
        <taxon>Planctomycetota</taxon>
        <taxon>Planctomycetia</taxon>
        <taxon>Pirellulales</taxon>
        <taxon>Pirellulaceae</taxon>
        <taxon>Rhodopirellula</taxon>
    </lineage>
</organism>
<accession>A0A2G1W4J5</accession>
<dbReference type="PROSITE" id="PS51257">
    <property type="entry name" value="PROKAR_LIPOPROTEIN"/>
    <property type="match status" value="1"/>
</dbReference>
<protein>
    <recommendedName>
        <fullName evidence="4">Transglutaminase</fullName>
    </recommendedName>
</protein>
<gene>
    <name evidence="2" type="ORF">CEE69_18775</name>
</gene>
<reference evidence="2 3" key="1">
    <citation type="submission" date="2017-06" db="EMBL/GenBank/DDBJ databases">
        <title>Description of Rhodopirellula bahusiensis sp. nov.</title>
        <authorList>
            <person name="Kizina J."/>
            <person name="Harder J."/>
        </authorList>
    </citation>
    <scope>NUCLEOTIDE SEQUENCE [LARGE SCALE GENOMIC DNA]</scope>
    <source>
        <strain evidence="2 3">SWK21</strain>
    </source>
</reference>
<keyword evidence="3" id="KW-1185">Reference proteome</keyword>
<dbReference type="RefSeq" id="WP_099262311.1">
    <property type="nucleotide sequence ID" value="NZ_NIZW01000015.1"/>
</dbReference>